<evidence type="ECO:0000259" key="2">
    <source>
        <dbReference type="Pfam" id="PF18314"/>
    </source>
</evidence>
<evidence type="ECO:0000256" key="1">
    <source>
        <dbReference type="SAM" id="MobiDB-lite"/>
    </source>
</evidence>
<gene>
    <name evidence="3" type="ORF">MCHLO_09354</name>
</gene>
<dbReference type="Pfam" id="PF18314">
    <property type="entry name" value="FAS_I_H"/>
    <property type="match status" value="1"/>
</dbReference>
<sequence>ANTHLELHHTSRERAAHGRRRSREDRRAESQEADERSPFAQGLRLQVDAAEGGPRRAPVRVLLPMFDPLKAIRFHPSRNWARQDALLMSVFGRLNFDITAVRDRLLREVLAALPKKTPENDAENETTGDSEVKDLEIDDDVGVAFVFNEEEQDAGDEN</sequence>
<dbReference type="EMBL" id="DF847694">
    <property type="protein sequence ID" value="GAT52286.1"/>
    <property type="molecule type" value="Genomic_DNA"/>
</dbReference>
<accession>A0ABQ0LQS9</accession>
<evidence type="ECO:0000313" key="4">
    <source>
        <dbReference type="Proteomes" id="UP000815677"/>
    </source>
</evidence>
<evidence type="ECO:0000313" key="3">
    <source>
        <dbReference type="EMBL" id="GAT52286.1"/>
    </source>
</evidence>
<feature type="compositionally biased region" description="Basic and acidic residues" evidence="1">
    <location>
        <begin position="1"/>
        <end position="37"/>
    </location>
</feature>
<reference evidence="3" key="1">
    <citation type="submission" date="2014-09" db="EMBL/GenBank/DDBJ databases">
        <title>Genome sequence of the luminous mushroom Mycena chlorophos for searching fungal bioluminescence genes.</title>
        <authorList>
            <person name="Tanaka Y."/>
            <person name="Kasuga D."/>
            <person name="Oba Y."/>
            <person name="Hase S."/>
            <person name="Sato K."/>
            <person name="Oba Y."/>
            <person name="Sakakibara Y."/>
        </authorList>
    </citation>
    <scope>NUCLEOTIDE SEQUENCE</scope>
</reference>
<proteinExistence type="predicted"/>
<dbReference type="InterPro" id="IPR041550">
    <property type="entry name" value="FASI_helical"/>
</dbReference>
<name>A0ABQ0LQS9_MYCCL</name>
<feature type="domain" description="Fatty acid synthase type I helical" evidence="2">
    <location>
        <begin position="28"/>
        <end position="118"/>
    </location>
</feature>
<protein>
    <recommendedName>
        <fullName evidence="2">Fatty acid synthase type I helical domain-containing protein</fullName>
    </recommendedName>
</protein>
<keyword evidence="4" id="KW-1185">Reference proteome</keyword>
<feature type="region of interest" description="Disordered" evidence="1">
    <location>
        <begin position="1"/>
        <end position="43"/>
    </location>
</feature>
<organism evidence="3 4">
    <name type="scientific">Mycena chlorophos</name>
    <name type="common">Agaric fungus</name>
    <name type="synonym">Agaricus chlorophos</name>
    <dbReference type="NCBI Taxonomy" id="658473"/>
    <lineage>
        <taxon>Eukaryota</taxon>
        <taxon>Fungi</taxon>
        <taxon>Dikarya</taxon>
        <taxon>Basidiomycota</taxon>
        <taxon>Agaricomycotina</taxon>
        <taxon>Agaricomycetes</taxon>
        <taxon>Agaricomycetidae</taxon>
        <taxon>Agaricales</taxon>
        <taxon>Marasmiineae</taxon>
        <taxon>Mycenaceae</taxon>
        <taxon>Mycena</taxon>
    </lineage>
</organism>
<feature type="non-terminal residue" evidence="3">
    <location>
        <position position="1"/>
    </location>
</feature>
<dbReference type="Proteomes" id="UP000815677">
    <property type="component" value="Unassembled WGS sequence"/>
</dbReference>